<evidence type="ECO:0000256" key="2">
    <source>
        <dbReference type="ARBA" id="ARBA00023015"/>
    </source>
</evidence>
<sequence length="193" mass="21038">MFGGRVDHAAARHRQDRRHLAPLLATGAHTVHCHIGLSPELTEALLDDDLDLAVVTKIEGAPTGRLYLRHLCDEEFVLIGRPGEAPYRHARDARPFIGYSRAIPMARRYFRSCWDTLPPEPALTIADMRVAVATVRAGAGLGVVPRYLAQAGLDAGGLAILHTPERPVGNAICLAARRGREQLPRIQAVLAQL</sequence>
<dbReference type="Pfam" id="PF03466">
    <property type="entry name" value="LysR_substrate"/>
    <property type="match status" value="1"/>
</dbReference>
<dbReference type="RefSeq" id="WP_190119275.1">
    <property type="nucleotide sequence ID" value="NZ_BMVR01000014.1"/>
</dbReference>
<dbReference type="Gene3D" id="3.40.190.10">
    <property type="entry name" value="Periplasmic binding protein-like II"/>
    <property type="match status" value="2"/>
</dbReference>
<reference evidence="6 7" key="1">
    <citation type="submission" date="2020-12" db="EMBL/GenBank/DDBJ databases">
        <title>Streptomyces typhae sp. nov., a novel endophytic actinomycete isolated from the root of cattail pollen (Typha angustifolia L.).</title>
        <authorList>
            <person name="Peng C."/>
            <person name="Liu C."/>
        </authorList>
    </citation>
    <scope>NUCLEOTIDE SEQUENCE [LARGE SCALE GENOMIC DNA]</scope>
    <source>
        <strain evidence="6 7">JCM 4753</strain>
    </source>
</reference>
<evidence type="ECO:0000256" key="4">
    <source>
        <dbReference type="ARBA" id="ARBA00023163"/>
    </source>
</evidence>
<dbReference type="EMBL" id="JAEKOZ010000013">
    <property type="protein sequence ID" value="MBJ3809824.1"/>
    <property type="molecule type" value="Genomic_DNA"/>
</dbReference>
<name>A0ABS0XA20_9ACTN</name>
<dbReference type="SUPFAM" id="SSF53850">
    <property type="entry name" value="Periplasmic binding protein-like II"/>
    <property type="match status" value="1"/>
</dbReference>
<keyword evidence="7" id="KW-1185">Reference proteome</keyword>
<organism evidence="6 7">
    <name type="scientific">Streptomyces flavofungini</name>
    <dbReference type="NCBI Taxonomy" id="68200"/>
    <lineage>
        <taxon>Bacteria</taxon>
        <taxon>Bacillati</taxon>
        <taxon>Actinomycetota</taxon>
        <taxon>Actinomycetes</taxon>
        <taxon>Kitasatosporales</taxon>
        <taxon>Streptomycetaceae</taxon>
        <taxon>Streptomyces</taxon>
    </lineage>
</organism>
<evidence type="ECO:0000256" key="1">
    <source>
        <dbReference type="ARBA" id="ARBA00009437"/>
    </source>
</evidence>
<gene>
    <name evidence="6" type="ORF">JGB26_22335</name>
</gene>
<accession>A0ABS0XA20</accession>
<proteinExistence type="inferred from homology"/>
<dbReference type="Proteomes" id="UP000634780">
    <property type="component" value="Unassembled WGS sequence"/>
</dbReference>
<dbReference type="InterPro" id="IPR005119">
    <property type="entry name" value="LysR_subst-bd"/>
</dbReference>
<evidence type="ECO:0000256" key="3">
    <source>
        <dbReference type="ARBA" id="ARBA00023125"/>
    </source>
</evidence>
<evidence type="ECO:0000313" key="6">
    <source>
        <dbReference type="EMBL" id="MBJ3809824.1"/>
    </source>
</evidence>
<protein>
    <submittedName>
        <fullName evidence="6">Substrate-binding domain-containing protein</fullName>
    </submittedName>
</protein>
<feature type="domain" description="LysR substrate-binding" evidence="5">
    <location>
        <begin position="30"/>
        <end position="193"/>
    </location>
</feature>
<evidence type="ECO:0000259" key="5">
    <source>
        <dbReference type="Pfam" id="PF03466"/>
    </source>
</evidence>
<dbReference type="PANTHER" id="PTHR30126">
    <property type="entry name" value="HTH-TYPE TRANSCRIPTIONAL REGULATOR"/>
    <property type="match status" value="1"/>
</dbReference>
<keyword evidence="4" id="KW-0804">Transcription</keyword>
<comment type="similarity">
    <text evidence="1">Belongs to the LysR transcriptional regulatory family.</text>
</comment>
<keyword evidence="2" id="KW-0805">Transcription regulation</keyword>
<evidence type="ECO:0000313" key="7">
    <source>
        <dbReference type="Proteomes" id="UP000634780"/>
    </source>
</evidence>
<dbReference type="PANTHER" id="PTHR30126:SF40">
    <property type="entry name" value="HTH-TYPE TRANSCRIPTIONAL REGULATOR GLTR"/>
    <property type="match status" value="1"/>
</dbReference>
<keyword evidence="3" id="KW-0238">DNA-binding</keyword>
<comment type="caution">
    <text evidence="6">The sequence shown here is derived from an EMBL/GenBank/DDBJ whole genome shotgun (WGS) entry which is preliminary data.</text>
</comment>
<dbReference type="CDD" id="cd05466">
    <property type="entry name" value="PBP2_LTTR_substrate"/>
    <property type="match status" value="1"/>
</dbReference>